<dbReference type="Gene3D" id="6.10.140.920">
    <property type="match status" value="1"/>
</dbReference>
<dbReference type="InterPro" id="IPR001611">
    <property type="entry name" value="Leu-rich_rpt"/>
</dbReference>
<feature type="coiled-coil region" evidence="3">
    <location>
        <begin position="476"/>
        <end position="510"/>
    </location>
</feature>
<feature type="compositionally biased region" description="Basic and acidic residues" evidence="4">
    <location>
        <begin position="16"/>
        <end position="27"/>
    </location>
</feature>
<keyword evidence="5" id="KW-1185">Reference proteome</keyword>
<evidence type="ECO:0000256" key="1">
    <source>
        <dbReference type="ARBA" id="ARBA00022614"/>
    </source>
</evidence>
<feature type="compositionally biased region" description="Basic residues" evidence="4">
    <location>
        <begin position="326"/>
        <end position="336"/>
    </location>
</feature>
<keyword evidence="1" id="KW-0433">Leucine-rich repeat</keyword>
<dbReference type="PANTHER" id="PTHR45973">
    <property type="entry name" value="PROTEIN PHOSPHATASE 1 REGULATORY SUBUNIT SDS22-RELATED"/>
    <property type="match status" value="1"/>
</dbReference>
<feature type="compositionally biased region" description="Polar residues" evidence="4">
    <location>
        <begin position="28"/>
        <end position="38"/>
    </location>
</feature>
<feature type="region of interest" description="Disordered" evidence="4">
    <location>
        <begin position="314"/>
        <end position="389"/>
    </location>
</feature>
<protein>
    <submittedName>
        <fullName evidence="6">Fibronectin type-III domain-containing protein</fullName>
    </submittedName>
</protein>
<evidence type="ECO:0000313" key="6">
    <source>
        <dbReference type="WBParaSite" id="Csp11.Scaffold630.g21594.t1"/>
    </source>
</evidence>
<keyword evidence="3" id="KW-0175">Coiled coil</keyword>
<organism evidence="5 6">
    <name type="scientific">Caenorhabditis tropicalis</name>
    <dbReference type="NCBI Taxonomy" id="1561998"/>
    <lineage>
        <taxon>Eukaryota</taxon>
        <taxon>Metazoa</taxon>
        <taxon>Ecdysozoa</taxon>
        <taxon>Nematoda</taxon>
        <taxon>Chromadorea</taxon>
        <taxon>Rhabditida</taxon>
        <taxon>Rhabditina</taxon>
        <taxon>Rhabditomorpha</taxon>
        <taxon>Rhabditoidea</taxon>
        <taxon>Rhabditidae</taxon>
        <taxon>Peloderinae</taxon>
        <taxon>Caenorhabditis</taxon>
    </lineage>
</organism>
<evidence type="ECO:0000256" key="4">
    <source>
        <dbReference type="SAM" id="MobiDB-lite"/>
    </source>
</evidence>
<sequence length="616" mass="69555">MSEEDDERQELEEGSDENKENLDDSRAESSMTNSTFLTSGRIHNEKADVEEDGTLDLANLSLTNLERNFKEEYGKVKRLLINGNCIQKFTYTKLFPKCEIIDAQDCQINKFISDFNMNLFELYLSRNQLKEINQMGRFENLIHLDLSSNLIEDLVILSLKSLEILNLSSNFLVELPDLSKCKSLRSLNLAENKIKDLTKLPTLISPTTLRKFDISSNSISDLSQFSTLSSFKKLEEVALARNPCINDVVSEEKFDYRSYIVACCSETLTLIDEEAIDETVQTEGEWLAMEGKIKKIEPGNHEILCEQLTQHFPKADSGPPTPAQKTCHKALQKKRSLREESDDTDRTANSVYSPFREWNGKLGTLKTPGDSGNRKTQPVRNNIRMCSPPEARRNKSFTFQGNSPSKFVDALQLQKSTSTSSTETVICSARTELSFTTIDGRSQSTPLPIIDSTKPESPSNRRTPSVADVSYVSDETEDLKTRVKYLEQKVNELNKQNENLTAINDGLVETLESFKAEQSQMWKAIRSMIPTPQNLTNSFVCENEDGHHVHQVKWEMPLVKGYRIFVDGNQCGQIIGKNNSARITDLSANETHFVQIQPIGNNGEPGNLSKKLHINP</sequence>
<dbReference type="PROSITE" id="PS51450">
    <property type="entry name" value="LRR"/>
    <property type="match status" value="4"/>
</dbReference>
<feature type="region of interest" description="Disordered" evidence="4">
    <location>
        <begin position="1"/>
        <end position="43"/>
    </location>
</feature>
<reference evidence="6" key="1">
    <citation type="submission" date="2016-11" db="UniProtKB">
        <authorList>
            <consortium name="WormBaseParasite"/>
        </authorList>
    </citation>
    <scope>IDENTIFICATION</scope>
</reference>
<evidence type="ECO:0000256" key="3">
    <source>
        <dbReference type="SAM" id="Coils"/>
    </source>
</evidence>
<dbReference type="Gene3D" id="3.80.10.10">
    <property type="entry name" value="Ribonuclease Inhibitor"/>
    <property type="match status" value="2"/>
</dbReference>
<dbReference type="SUPFAM" id="SSF52058">
    <property type="entry name" value="L domain-like"/>
    <property type="match status" value="1"/>
</dbReference>
<dbReference type="eggNOG" id="KOG0531">
    <property type="taxonomic scope" value="Eukaryota"/>
</dbReference>
<dbReference type="Proteomes" id="UP000095282">
    <property type="component" value="Unplaced"/>
</dbReference>
<dbReference type="Pfam" id="PF12799">
    <property type="entry name" value="LRR_4"/>
    <property type="match status" value="1"/>
</dbReference>
<dbReference type="SMART" id="SM00364">
    <property type="entry name" value="LRR_BAC"/>
    <property type="match status" value="3"/>
</dbReference>
<feature type="compositionally biased region" description="Acidic residues" evidence="4">
    <location>
        <begin position="1"/>
        <end position="15"/>
    </location>
</feature>
<keyword evidence="2" id="KW-0677">Repeat</keyword>
<dbReference type="AlphaFoldDB" id="A0A1I7V1Z9"/>
<evidence type="ECO:0000313" key="5">
    <source>
        <dbReference type="Proteomes" id="UP000095282"/>
    </source>
</evidence>
<name>A0A1I7V1Z9_9PELO</name>
<dbReference type="WBParaSite" id="Csp11.Scaffold630.g21594.t1">
    <property type="protein sequence ID" value="Csp11.Scaffold630.g21594.t1"/>
    <property type="gene ID" value="Csp11.Scaffold630.g21594"/>
</dbReference>
<dbReference type="InterPro" id="IPR025875">
    <property type="entry name" value="Leu-rich_rpt_4"/>
</dbReference>
<dbReference type="PANTHER" id="PTHR45973:SF35">
    <property type="entry name" value="LEUCINE-RICH REPEAT-CONTAINING PROTEIN 43"/>
    <property type="match status" value="1"/>
</dbReference>
<dbReference type="InterPro" id="IPR032675">
    <property type="entry name" value="LRR_dom_sf"/>
</dbReference>
<dbReference type="InterPro" id="IPR050576">
    <property type="entry name" value="Cilia_flagella_integrity"/>
</dbReference>
<evidence type="ECO:0000256" key="2">
    <source>
        <dbReference type="ARBA" id="ARBA00022737"/>
    </source>
</evidence>
<feature type="region of interest" description="Disordered" evidence="4">
    <location>
        <begin position="439"/>
        <end position="470"/>
    </location>
</feature>
<proteinExistence type="predicted"/>
<accession>A0A1I7V1Z9</accession>
<dbReference type="STRING" id="1561998.A0A1I7V1Z9"/>